<dbReference type="InterPro" id="IPR000792">
    <property type="entry name" value="Tscrpt_reg_LuxR_C"/>
</dbReference>
<dbReference type="Proteomes" id="UP000653231">
    <property type="component" value="Unassembled WGS sequence"/>
</dbReference>
<evidence type="ECO:0000313" key="2">
    <source>
        <dbReference type="EMBL" id="MBD3147736.1"/>
    </source>
</evidence>
<keyword evidence="3" id="KW-1185">Reference proteome</keyword>
<dbReference type="InterPro" id="IPR016032">
    <property type="entry name" value="Sig_transdc_resp-reg_C-effctor"/>
</dbReference>
<gene>
    <name evidence="2" type="ORF">IEQ31_31840</name>
</gene>
<evidence type="ECO:0000313" key="3">
    <source>
        <dbReference type="Proteomes" id="UP000653231"/>
    </source>
</evidence>
<accession>A0ABR8LG14</accession>
<dbReference type="SUPFAM" id="SSF46894">
    <property type="entry name" value="C-terminal effector domain of the bipartite response regulators"/>
    <property type="match status" value="1"/>
</dbReference>
<dbReference type="Gene3D" id="1.10.10.10">
    <property type="entry name" value="Winged helix-like DNA-binding domain superfamily/Winged helix DNA-binding domain"/>
    <property type="match status" value="1"/>
</dbReference>
<proteinExistence type="predicted"/>
<name>A0ABR8LG14_9ACTN</name>
<protein>
    <submittedName>
        <fullName evidence="2">LuxR family transcriptional regulator</fullName>
    </submittedName>
</protein>
<comment type="caution">
    <text evidence="2">The sequence shown here is derived from an EMBL/GenBank/DDBJ whole genome shotgun (WGS) entry which is preliminary data.</text>
</comment>
<reference evidence="2 3" key="1">
    <citation type="submission" date="2020-09" db="EMBL/GenBank/DDBJ databases">
        <title>Actinomycete isolated from the Camponotus japonicus Mayr.</title>
        <authorList>
            <person name="Gong X."/>
        </authorList>
    </citation>
    <scope>NUCLEOTIDE SEQUENCE [LARGE SCALE GENOMIC DNA]</scope>
    <source>
        <strain evidence="2 3">2C-HV3</strain>
    </source>
</reference>
<sequence length="56" mass="6176">MLLLAELAKGVTADRVGRSLDVSGRTVRRRLRCICDRIGVATAIEAVAWAARRRLI</sequence>
<feature type="domain" description="HTH luxR-type" evidence="1">
    <location>
        <begin position="1"/>
        <end position="54"/>
    </location>
</feature>
<dbReference type="PROSITE" id="PS50043">
    <property type="entry name" value="HTH_LUXR_2"/>
    <property type="match status" value="1"/>
</dbReference>
<dbReference type="InterPro" id="IPR036388">
    <property type="entry name" value="WH-like_DNA-bd_sf"/>
</dbReference>
<evidence type="ECO:0000259" key="1">
    <source>
        <dbReference type="PROSITE" id="PS50043"/>
    </source>
</evidence>
<organism evidence="2 3">
    <name type="scientific">Microbispora bryophytorum subsp. camponoti</name>
    <dbReference type="NCBI Taxonomy" id="1677852"/>
    <lineage>
        <taxon>Bacteria</taxon>
        <taxon>Bacillati</taxon>
        <taxon>Actinomycetota</taxon>
        <taxon>Actinomycetes</taxon>
        <taxon>Streptosporangiales</taxon>
        <taxon>Streptosporangiaceae</taxon>
        <taxon>Microbispora</taxon>
    </lineage>
</organism>
<dbReference type="EMBL" id="JACXRZ010000035">
    <property type="protein sequence ID" value="MBD3147736.1"/>
    <property type="molecule type" value="Genomic_DNA"/>
</dbReference>